<organism evidence="1 2">
    <name type="scientific">Clostridium magnum DSM 2767</name>
    <dbReference type="NCBI Taxonomy" id="1121326"/>
    <lineage>
        <taxon>Bacteria</taxon>
        <taxon>Bacillati</taxon>
        <taxon>Bacillota</taxon>
        <taxon>Clostridia</taxon>
        <taxon>Eubacteriales</taxon>
        <taxon>Clostridiaceae</taxon>
        <taxon>Clostridium</taxon>
    </lineage>
</organism>
<dbReference type="Proteomes" id="UP000076603">
    <property type="component" value="Unassembled WGS sequence"/>
</dbReference>
<keyword evidence="2" id="KW-1185">Reference proteome</keyword>
<accession>A0A162UMA8</accession>
<name>A0A162UMA8_9CLOT</name>
<evidence type="ECO:0000313" key="1">
    <source>
        <dbReference type="EMBL" id="KZL94075.1"/>
    </source>
</evidence>
<evidence type="ECO:0000313" key="2">
    <source>
        <dbReference type="Proteomes" id="UP000076603"/>
    </source>
</evidence>
<dbReference type="EMBL" id="LWAE01000001">
    <property type="protein sequence ID" value="KZL94075.1"/>
    <property type="molecule type" value="Genomic_DNA"/>
</dbReference>
<reference evidence="1 2" key="1">
    <citation type="submission" date="2016-04" db="EMBL/GenBank/DDBJ databases">
        <title>Genome sequence of Clostridium magnum DSM 2767.</title>
        <authorList>
            <person name="Poehlein A."/>
            <person name="Uhlig R."/>
            <person name="Fischer R."/>
            <person name="Bahl H."/>
            <person name="Daniel R."/>
        </authorList>
    </citation>
    <scope>NUCLEOTIDE SEQUENCE [LARGE SCALE GENOMIC DNA]</scope>
    <source>
        <strain evidence="1 2">DSM 2767</strain>
    </source>
</reference>
<protein>
    <submittedName>
        <fullName evidence="1">Uncharacterized protein</fullName>
    </submittedName>
</protein>
<sequence length="38" mass="4422">MGLADNNLYFTYEQFLELAESIRANTGYRTEYTNGEII</sequence>
<comment type="caution">
    <text evidence="1">The sequence shown here is derived from an EMBL/GenBank/DDBJ whole genome shotgun (WGS) entry which is preliminary data.</text>
</comment>
<dbReference type="PATRIC" id="fig|1121326.3.peg.1090"/>
<dbReference type="AlphaFoldDB" id="A0A162UMA8"/>
<dbReference type="STRING" id="1121326.CLMAG_11280"/>
<gene>
    <name evidence="1" type="ORF">CLMAG_11280</name>
</gene>
<proteinExistence type="predicted"/>